<evidence type="ECO:0000256" key="9">
    <source>
        <dbReference type="ARBA" id="ARBA00023141"/>
    </source>
</evidence>
<evidence type="ECO:0000256" key="3">
    <source>
        <dbReference type="ARBA" id="ARBA00013036"/>
    </source>
</evidence>
<comment type="subunit">
    <text evidence="11">Homotetramer.</text>
</comment>
<dbReference type="CDD" id="cd07304">
    <property type="entry name" value="Chorismate_synthase"/>
    <property type="match status" value="1"/>
</dbReference>
<evidence type="ECO:0000256" key="2">
    <source>
        <dbReference type="ARBA" id="ARBA00008014"/>
    </source>
</evidence>
<keyword evidence="14" id="KW-1185">Reference proteome</keyword>
<dbReference type="Proteomes" id="UP001317532">
    <property type="component" value="Chromosome"/>
</dbReference>
<keyword evidence="4 11" id="KW-0028">Amino-acid biosynthesis</keyword>
<feature type="binding site" evidence="11">
    <location>
        <begin position="310"/>
        <end position="314"/>
    </location>
    <ligand>
        <name>FMN</name>
        <dbReference type="ChEBI" id="CHEBI:58210"/>
    </ligand>
</feature>
<keyword evidence="5 11" id="KW-0285">Flavoprotein</keyword>
<feature type="binding site" evidence="11">
    <location>
        <begin position="250"/>
        <end position="251"/>
    </location>
    <ligand>
        <name>FMN</name>
        <dbReference type="ChEBI" id="CHEBI:58210"/>
    </ligand>
</feature>
<dbReference type="GO" id="GO:0005829">
    <property type="term" value="C:cytosol"/>
    <property type="evidence" value="ECO:0007669"/>
    <property type="project" value="TreeGrafter"/>
</dbReference>
<dbReference type="GO" id="GO:0008652">
    <property type="term" value="P:amino acid biosynthetic process"/>
    <property type="evidence" value="ECO:0007669"/>
    <property type="project" value="UniProtKB-KW"/>
</dbReference>
<evidence type="ECO:0000256" key="12">
    <source>
        <dbReference type="RuleBase" id="RU000605"/>
    </source>
</evidence>
<dbReference type="HAMAP" id="MF_00300">
    <property type="entry name" value="Chorismate_synth"/>
    <property type="match status" value="1"/>
</dbReference>
<comment type="similarity">
    <text evidence="2 11 12">Belongs to the chorismate synthase family.</text>
</comment>
<feature type="binding site" evidence="11">
    <location>
        <position position="47"/>
    </location>
    <ligand>
        <name>NADP(+)</name>
        <dbReference type="ChEBI" id="CHEBI:58349"/>
    </ligand>
</feature>
<dbReference type="GO" id="GO:0010181">
    <property type="term" value="F:FMN binding"/>
    <property type="evidence" value="ECO:0007669"/>
    <property type="project" value="TreeGrafter"/>
</dbReference>
<dbReference type="InterPro" id="IPR020541">
    <property type="entry name" value="Chorismate_synthase_CS"/>
</dbReference>
<dbReference type="InterPro" id="IPR000453">
    <property type="entry name" value="Chorismate_synth"/>
</dbReference>
<feature type="binding site" evidence="11">
    <location>
        <begin position="132"/>
        <end position="134"/>
    </location>
    <ligand>
        <name>FMN</name>
        <dbReference type="ChEBI" id="CHEBI:58210"/>
    </ligand>
</feature>
<evidence type="ECO:0000313" key="14">
    <source>
        <dbReference type="Proteomes" id="UP001317532"/>
    </source>
</evidence>
<dbReference type="RefSeq" id="WP_317995416.1">
    <property type="nucleotide sequence ID" value="NZ_AP025523.1"/>
</dbReference>
<evidence type="ECO:0000256" key="6">
    <source>
        <dbReference type="ARBA" id="ARBA00022643"/>
    </source>
</evidence>
<sequence>MSLRHLTAGESHGAALVGILEGMPSGLPLDIATLHAQAKRRKLGFGRGNRQTIETDEVRILSGVRRGVTIGSPIALMIENRDHVRWAEIMRVDAPDDDAPAARAVHVPRPGHADRVGGIKYDRNDLRDILERASARETAMRVALGTIARAFLAEVGVMLTSRVVRIGRAVDESPWHDVPVAEIDASPVRALDPVAAAAMVQEIELARAAGDALGGVFEVVAFGAPVGLGSYAQWDRRLEAEVGRAFLSLNAIKGVEIGLGFGAAARPGSEAHDAYEPDPQTRTRYRTNRAGGIEGGMTTGQPIVVRVGMKPIATLMKPLDSVDLRTGEAVKAHIERADTCAVPAAAVIGESLLALVLADAVLAKFGGDSLGEVQQRVRAWEATARAR</sequence>
<keyword evidence="7 11" id="KW-0274">FAD</keyword>
<dbReference type="NCBIfam" id="NF003793">
    <property type="entry name" value="PRK05382.1"/>
    <property type="match status" value="1"/>
</dbReference>
<evidence type="ECO:0000256" key="5">
    <source>
        <dbReference type="ARBA" id="ARBA00022630"/>
    </source>
</evidence>
<keyword evidence="10 11" id="KW-0456">Lyase</keyword>
<comment type="function">
    <text evidence="11">Catalyzes the anti-1,4-elimination of the C-3 phosphate and the C-6 proR hydrogen from 5-enolpyruvylshikimate-3-phosphate (EPSP) to yield chorismate, which is the branch point compound that serves as the starting substrate for the three terminal pathways of aromatic amino acid biosynthesis. This reaction introduces a second double bond into the aromatic ring system.</text>
</comment>
<evidence type="ECO:0000256" key="8">
    <source>
        <dbReference type="ARBA" id="ARBA00022857"/>
    </source>
</evidence>
<keyword evidence="6 11" id="KW-0288">FMN</keyword>
<dbReference type="PROSITE" id="PS00626">
    <property type="entry name" value="RCC1_2"/>
    <property type="match status" value="1"/>
</dbReference>
<dbReference type="NCBIfam" id="TIGR00033">
    <property type="entry name" value="aroC"/>
    <property type="match status" value="1"/>
</dbReference>
<dbReference type="InterPro" id="IPR035904">
    <property type="entry name" value="Chorismate_synth_AroC_sf"/>
</dbReference>
<evidence type="ECO:0000313" key="13">
    <source>
        <dbReference type="EMBL" id="BDE07853.1"/>
    </source>
</evidence>
<dbReference type="KEGG" id="vab:WPS_31290"/>
<comment type="pathway">
    <text evidence="1 11 12">Metabolic intermediate biosynthesis; chorismate biosynthesis; chorismate from D-erythrose 4-phosphate and phosphoenolpyruvate: step 7/7.</text>
</comment>
<dbReference type="SUPFAM" id="SSF103263">
    <property type="entry name" value="Chorismate synthase, AroC"/>
    <property type="match status" value="1"/>
</dbReference>
<evidence type="ECO:0000256" key="1">
    <source>
        <dbReference type="ARBA" id="ARBA00005044"/>
    </source>
</evidence>
<protein>
    <recommendedName>
        <fullName evidence="3 11">Chorismate synthase</fullName>
        <shortName evidence="11">CS</shortName>
        <ecNumber evidence="3 11">4.2.3.5</ecNumber>
    </recommendedName>
    <alternativeName>
        <fullName evidence="11">5-enolpyruvylshikimate-3-phosphate phospholyase</fullName>
    </alternativeName>
</protein>
<evidence type="ECO:0000256" key="11">
    <source>
        <dbReference type="HAMAP-Rule" id="MF_00300"/>
    </source>
</evidence>
<dbReference type="InterPro" id="IPR000408">
    <property type="entry name" value="Reg_chr_condens"/>
</dbReference>
<dbReference type="Gene3D" id="3.60.150.10">
    <property type="entry name" value="Chorismate synthase AroC"/>
    <property type="match status" value="1"/>
</dbReference>
<dbReference type="PANTHER" id="PTHR21085:SF0">
    <property type="entry name" value="CHORISMATE SYNTHASE"/>
    <property type="match status" value="1"/>
</dbReference>
<organism evidence="13 14">
    <name type="scientific">Vulcanimicrobium alpinum</name>
    <dbReference type="NCBI Taxonomy" id="3016050"/>
    <lineage>
        <taxon>Bacteria</taxon>
        <taxon>Bacillati</taxon>
        <taxon>Vulcanimicrobiota</taxon>
        <taxon>Vulcanimicrobiia</taxon>
        <taxon>Vulcanimicrobiales</taxon>
        <taxon>Vulcanimicrobiaceae</taxon>
        <taxon>Vulcanimicrobium</taxon>
    </lineage>
</organism>
<dbReference type="Pfam" id="PF01264">
    <property type="entry name" value="Chorismate_synt"/>
    <property type="match status" value="1"/>
</dbReference>
<comment type="catalytic activity">
    <reaction evidence="11 12">
        <text>5-O-(1-carboxyvinyl)-3-phosphoshikimate = chorismate + phosphate</text>
        <dbReference type="Rhea" id="RHEA:21020"/>
        <dbReference type="ChEBI" id="CHEBI:29748"/>
        <dbReference type="ChEBI" id="CHEBI:43474"/>
        <dbReference type="ChEBI" id="CHEBI:57701"/>
        <dbReference type="EC" id="4.2.3.5"/>
    </reaction>
</comment>
<keyword evidence="8 11" id="KW-0521">NADP</keyword>
<evidence type="ECO:0000256" key="4">
    <source>
        <dbReference type="ARBA" id="ARBA00022605"/>
    </source>
</evidence>
<dbReference type="GO" id="GO:0004107">
    <property type="term" value="F:chorismate synthase activity"/>
    <property type="evidence" value="ECO:0007669"/>
    <property type="project" value="UniProtKB-UniRule"/>
</dbReference>
<name>A0AAN1Y096_UNVUL</name>
<feature type="binding site" evidence="11">
    <location>
        <position position="336"/>
    </location>
    <ligand>
        <name>FMN</name>
        <dbReference type="ChEBI" id="CHEBI:58210"/>
    </ligand>
</feature>
<dbReference type="AlphaFoldDB" id="A0AAN1Y096"/>
<accession>A0AAN1Y096</accession>
<dbReference type="EC" id="4.2.3.5" evidence="3 11"/>
<dbReference type="EMBL" id="AP025523">
    <property type="protein sequence ID" value="BDE07853.1"/>
    <property type="molecule type" value="Genomic_DNA"/>
</dbReference>
<feature type="binding site" evidence="11">
    <location>
        <position position="41"/>
    </location>
    <ligand>
        <name>NADP(+)</name>
        <dbReference type="ChEBI" id="CHEBI:58349"/>
    </ligand>
</feature>
<reference evidence="13 14" key="1">
    <citation type="journal article" date="2022" name="ISME Commun">
        <title>Vulcanimicrobium alpinus gen. nov. sp. nov., the first cultivated representative of the candidate phylum 'Eremiobacterota', is a metabolically versatile aerobic anoxygenic phototroph.</title>
        <authorList>
            <person name="Yabe S."/>
            <person name="Muto K."/>
            <person name="Abe K."/>
            <person name="Yokota A."/>
            <person name="Staudigel H."/>
            <person name="Tebo B.M."/>
        </authorList>
    </citation>
    <scope>NUCLEOTIDE SEQUENCE [LARGE SCALE GENOMIC DNA]</scope>
    <source>
        <strain evidence="13 14">WC8-2</strain>
    </source>
</reference>
<comment type="cofactor">
    <cofactor evidence="11 12">
        <name>FMNH2</name>
        <dbReference type="ChEBI" id="CHEBI:57618"/>
    </cofactor>
    <text evidence="11 12">Reduced FMN (FMNH(2)).</text>
</comment>
<dbReference type="PIRSF" id="PIRSF001456">
    <property type="entry name" value="Chorismate_synth"/>
    <property type="match status" value="1"/>
</dbReference>
<evidence type="ECO:0000256" key="7">
    <source>
        <dbReference type="ARBA" id="ARBA00022827"/>
    </source>
</evidence>
<dbReference type="GO" id="GO:0009073">
    <property type="term" value="P:aromatic amino acid family biosynthetic process"/>
    <property type="evidence" value="ECO:0007669"/>
    <property type="project" value="UniProtKB-KW"/>
</dbReference>
<gene>
    <name evidence="11 13" type="primary">aroC</name>
    <name evidence="13" type="ORF">WPS_31290</name>
</gene>
<dbReference type="PROSITE" id="PS00788">
    <property type="entry name" value="CHORISMATE_SYNTHASE_2"/>
    <property type="match status" value="1"/>
</dbReference>
<keyword evidence="9 11" id="KW-0057">Aromatic amino acid biosynthesis</keyword>
<evidence type="ECO:0000256" key="10">
    <source>
        <dbReference type="ARBA" id="ARBA00023239"/>
    </source>
</evidence>
<dbReference type="FunFam" id="3.60.150.10:FF:000002">
    <property type="entry name" value="Chorismate synthase"/>
    <property type="match status" value="1"/>
</dbReference>
<dbReference type="GO" id="GO:0009423">
    <property type="term" value="P:chorismate biosynthetic process"/>
    <property type="evidence" value="ECO:0007669"/>
    <property type="project" value="UniProtKB-UniRule"/>
</dbReference>
<feature type="binding site" evidence="11">
    <location>
        <position position="295"/>
    </location>
    <ligand>
        <name>FMN</name>
        <dbReference type="ChEBI" id="CHEBI:58210"/>
    </ligand>
</feature>
<dbReference type="PROSITE" id="PS00787">
    <property type="entry name" value="CHORISMATE_SYNTHASE_1"/>
    <property type="match status" value="1"/>
</dbReference>
<dbReference type="PANTHER" id="PTHR21085">
    <property type="entry name" value="CHORISMATE SYNTHASE"/>
    <property type="match status" value="1"/>
</dbReference>
<proteinExistence type="inferred from homology"/>